<dbReference type="PANTHER" id="PTHR47926">
    <property type="entry name" value="PENTATRICOPEPTIDE REPEAT-CONTAINING PROTEIN"/>
    <property type="match status" value="1"/>
</dbReference>
<accession>A0A5K1G4C2</accession>
<evidence type="ECO:0000256" key="2">
    <source>
        <dbReference type="PROSITE-ProRule" id="PRU00708"/>
    </source>
</evidence>
<dbReference type="EMBL" id="LR721786">
    <property type="protein sequence ID" value="VVW70372.1"/>
    <property type="molecule type" value="Genomic_DNA"/>
</dbReference>
<dbReference type="PANTHER" id="PTHR47926:SF444">
    <property type="entry name" value="PENTATRICOPEPTIDE REPEAT-CONTAINING PROTEIN"/>
    <property type="match status" value="1"/>
</dbReference>
<dbReference type="AlphaFoldDB" id="A0A5K1G4C2"/>
<dbReference type="Gene3D" id="1.25.40.10">
    <property type="entry name" value="Tetratricopeptide repeat domain"/>
    <property type="match status" value="3"/>
</dbReference>
<dbReference type="OrthoDB" id="185373at2759"/>
<name>A0A5K1G4C2_9MAGN</name>
<dbReference type="InterPro" id="IPR046848">
    <property type="entry name" value="E_motif"/>
</dbReference>
<dbReference type="PROSITE" id="PS51375">
    <property type="entry name" value="PPR"/>
    <property type="match status" value="6"/>
</dbReference>
<dbReference type="GO" id="GO:0009451">
    <property type="term" value="P:RNA modification"/>
    <property type="evidence" value="ECO:0007669"/>
    <property type="project" value="InterPro"/>
</dbReference>
<dbReference type="Pfam" id="PF01535">
    <property type="entry name" value="PPR"/>
    <property type="match status" value="5"/>
</dbReference>
<dbReference type="Pfam" id="PF20431">
    <property type="entry name" value="E_motif"/>
    <property type="match status" value="1"/>
</dbReference>
<dbReference type="Gramene" id="NC8G0211550.1">
    <property type="protein sequence ID" value="NC8G0211550.1:cds"/>
    <property type="gene ID" value="NC8G0211550"/>
</dbReference>
<feature type="repeat" description="PPR" evidence="2">
    <location>
        <begin position="281"/>
        <end position="311"/>
    </location>
</feature>
<sequence length="629" mass="70352">MRKARAVLPRYLLLPRPANSQPQASYSSSEGASPHSYHLHVNASSCSFSSSLELLLQRCRTIVQLNPVLSRIIIAGLLHRKLFVCRIVRHLAFSQSQNEFLVYARLIVEHVIHEQPNSFLFNTVIRAYSRNHSPEEAIRLYVQMLRIPVPPDNFTYPFVIRAANVRALMAEGLQVQGHIIKNGFDSDVFVLNTLISMYSDHGEVDSARQLFEQNRQVVDIVSWNALIDGYAKSGSVEVARQLFDEMPERNDVSWSTMISGYARHGELGIANALFDRMPYRNSVTWNSMISGFARIGILPIARKMFDEMPCKNTISWNAMITAYAQSGDVDSARDLFDKMPDKDVVSWSSMIAGYTQYGRFRDAVSLFKRMLLEKDVKPNEVTMVSVLSACAHMTEIDLGKWIHAYIDRCNIKLDDNLGAALIDMYAKCGNIEAAEQVFCNLKRRNISAWNALIVGFAMHGNADDSLKAFSRMQDSNTNPNSVTFLGVLTACSHAGLVDEGRRYFDNMLKDHNILPNLKHYGCMVDMLGRAGLLEEAEELVKSMPMKPDIMILGALLGACRIHGNTEVADRIKDGLLGLESGQAGCHVLLSNVYAAAGKWNEALEIRKVIKEKGIRKQPGSSLVDLNVGE</sequence>
<dbReference type="Pfam" id="PF12854">
    <property type="entry name" value="PPR_1"/>
    <property type="match status" value="1"/>
</dbReference>
<evidence type="ECO:0000256" key="1">
    <source>
        <dbReference type="ARBA" id="ARBA00022737"/>
    </source>
</evidence>
<feature type="repeat" description="PPR" evidence="2">
    <location>
        <begin position="312"/>
        <end position="346"/>
    </location>
</feature>
<keyword evidence="1" id="KW-0677">Repeat</keyword>
<dbReference type="FunFam" id="1.25.40.10:FF:000348">
    <property type="entry name" value="Pentatricopeptide repeat-containing protein chloroplastic"/>
    <property type="match status" value="1"/>
</dbReference>
<evidence type="ECO:0008006" key="4">
    <source>
        <dbReference type="Google" id="ProtNLM"/>
    </source>
</evidence>
<feature type="repeat" description="PPR" evidence="2">
    <location>
        <begin position="445"/>
        <end position="479"/>
    </location>
</feature>
<protein>
    <recommendedName>
        <fullName evidence="4">Pentacotripeptide-repeat region of PRORP domain-containing protein</fullName>
    </recommendedName>
</protein>
<feature type="repeat" description="PPR" evidence="2">
    <location>
        <begin position="117"/>
        <end position="151"/>
    </location>
</feature>
<dbReference type="InterPro" id="IPR046960">
    <property type="entry name" value="PPR_At4g14850-like_plant"/>
</dbReference>
<organism evidence="3">
    <name type="scientific">Nymphaea colorata</name>
    <name type="common">pocket water lily</name>
    <dbReference type="NCBI Taxonomy" id="210225"/>
    <lineage>
        <taxon>Eukaryota</taxon>
        <taxon>Viridiplantae</taxon>
        <taxon>Streptophyta</taxon>
        <taxon>Embryophyta</taxon>
        <taxon>Tracheophyta</taxon>
        <taxon>Spermatophyta</taxon>
        <taxon>Magnoliopsida</taxon>
        <taxon>Nymphaeales</taxon>
        <taxon>Nymphaeaceae</taxon>
        <taxon>Nymphaea</taxon>
    </lineage>
</organism>
<evidence type="ECO:0000313" key="3">
    <source>
        <dbReference type="EMBL" id="VVW70372.1"/>
    </source>
</evidence>
<dbReference type="SUPFAM" id="SSF48452">
    <property type="entry name" value="TPR-like"/>
    <property type="match status" value="1"/>
</dbReference>
<proteinExistence type="predicted"/>
<dbReference type="Pfam" id="PF13041">
    <property type="entry name" value="PPR_2"/>
    <property type="match status" value="3"/>
</dbReference>
<feature type="repeat" description="PPR" evidence="2">
    <location>
        <begin position="480"/>
        <end position="515"/>
    </location>
</feature>
<dbReference type="FunFam" id="1.25.40.10:FF:000125">
    <property type="entry name" value="Pentatricopeptide repeat-containing protein"/>
    <property type="match status" value="1"/>
</dbReference>
<dbReference type="OMA" id="RRNISAW"/>
<dbReference type="InterPro" id="IPR011990">
    <property type="entry name" value="TPR-like_helical_dom_sf"/>
</dbReference>
<dbReference type="GO" id="GO:0003723">
    <property type="term" value="F:RNA binding"/>
    <property type="evidence" value="ECO:0007669"/>
    <property type="project" value="InterPro"/>
</dbReference>
<dbReference type="GO" id="GO:0048731">
    <property type="term" value="P:system development"/>
    <property type="evidence" value="ECO:0007669"/>
    <property type="project" value="UniProtKB-ARBA"/>
</dbReference>
<gene>
    <name evidence="3" type="ORF">NYM_LOCUS25079</name>
</gene>
<dbReference type="FunFam" id="1.25.40.10:FF:000329">
    <property type="entry name" value="Pentatricopeptide repeat-containing protein"/>
    <property type="match status" value="1"/>
</dbReference>
<dbReference type="NCBIfam" id="TIGR00756">
    <property type="entry name" value="PPR"/>
    <property type="match status" value="10"/>
</dbReference>
<feature type="repeat" description="PPR" evidence="2">
    <location>
        <begin position="219"/>
        <end position="253"/>
    </location>
</feature>
<reference evidence="3" key="1">
    <citation type="submission" date="2019-09" db="EMBL/GenBank/DDBJ databases">
        <authorList>
            <person name="Zhang L."/>
        </authorList>
    </citation>
    <scope>NUCLEOTIDE SEQUENCE</scope>
</reference>
<dbReference type="InterPro" id="IPR002885">
    <property type="entry name" value="PPR_rpt"/>
</dbReference>